<protein>
    <submittedName>
        <fullName evidence="3">YCII-related domain-containing protein</fullName>
    </submittedName>
</protein>
<dbReference type="EMBL" id="VLLF01000001">
    <property type="protein sequence ID" value="TWI92975.1"/>
    <property type="molecule type" value="Genomic_DNA"/>
</dbReference>
<keyword evidence="4" id="KW-1185">Reference proteome</keyword>
<reference evidence="3 4" key="1">
    <citation type="submission" date="2019-07" db="EMBL/GenBank/DDBJ databases">
        <title>Genomic Encyclopedia of Archaeal and Bacterial Type Strains, Phase II (KMG-II): from individual species to whole genera.</title>
        <authorList>
            <person name="Goeker M."/>
        </authorList>
    </citation>
    <scope>NUCLEOTIDE SEQUENCE [LARGE SCALE GENOMIC DNA]</scope>
    <source>
        <strain evidence="3 4">ATCC BAA-252</strain>
    </source>
</reference>
<name>A0A562TH89_9HYPH</name>
<dbReference type="InterPro" id="IPR011008">
    <property type="entry name" value="Dimeric_a/b-barrel"/>
</dbReference>
<dbReference type="Gene3D" id="3.30.70.1060">
    <property type="entry name" value="Dimeric alpha+beta barrel"/>
    <property type="match status" value="1"/>
</dbReference>
<feature type="domain" description="YCII-related" evidence="2">
    <location>
        <begin position="11"/>
        <end position="102"/>
    </location>
</feature>
<comment type="similarity">
    <text evidence="1">Belongs to the YciI family.</text>
</comment>
<gene>
    <name evidence="3" type="ORF">JM93_00527</name>
</gene>
<dbReference type="Pfam" id="PF03795">
    <property type="entry name" value="YCII"/>
    <property type="match status" value="1"/>
</dbReference>
<dbReference type="InterPro" id="IPR005545">
    <property type="entry name" value="YCII"/>
</dbReference>
<dbReference type="Proteomes" id="UP000320593">
    <property type="component" value="Unassembled WGS sequence"/>
</dbReference>
<proteinExistence type="inferred from homology"/>
<dbReference type="RefSeq" id="WP_145340489.1">
    <property type="nucleotide sequence ID" value="NZ_SMLY01000087.1"/>
</dbReference>
<dbReference type="AlphaFoldDB" id="A0A562TH89"/>
<evidence type="ECO:0000256" key="1">
    <source>
        <dbReference type="ARBA" id="ARBA00007689"/>
    </source>
</evidence>
<dbReference type="OrthoDB" id="5117987at2"/>
<accession>A0A562TH89</accession>
<sequence>MPDFIFAYHGGKKPETEQEGAEVMQRWQDWMETNKSAFVNPGNPVGMSKTVSAAGVEDHGGSNPLSGFSIVQADTIEAAVAIARSCPHLDAGTVEVAPIIEM</sequence>
<organism evidence="3 4">
    <name type="scientific">Roseibium hamelinense</name>
    <dbReference type="NCBI Taxonomy" id="150831"/>
    <lineage>
        <taxon>Bacteria</taxon>
        <taxon>Pseudomonadati</taxon>
        <taxon>Pseudomonadota</taxon>
        <taxon>Alphaproteobacteria</taxon>
        <taxon>Hyphomicrobiales</taxon>
        <taxon>Stappiaceae</taxon>
        <taxon>Roseibium</taxon>
    </lineage>
</organism>
<evidence type="ECO:0000313" key="4">
    <source>
        <dbReference type="Proteomes" id="UP000320593"/>
    </source>
</evidence>
<comment type="caution">
    <text evidence="3">The sequence shown here is derived from an EMBL/GenBank/DDBJ whole genome shotgun (WGS) entry which is preliminary data.</text>
</comment>
<evidence type="ECO:0000259" key="2">
    <source>
        <dbReference type="Pfam" id="PF03795"/>
    </source>
</evidence>
<evidence type="ECO:0000313" key="3">
    <source>
        <dbReference type="EMBL" id="TWI92975.1"/>
    </source>
</evidence>
<dbReference type="SUPFAM" id="SSF54909">
    <property type="entry name" value="Dimeric alpha+beta barrel"/>
    <property type="match status" value="1"/>
</dbReference>